<dbReference type="Gene3D" id="2.120.10.30">
    <property type="entry name" value="TolB, C-terminal domain"/>
    <property type="match status" value="2"/>
</dbReference>
<feature type="transmembrane region" description="Helical" evidence="1">
    <location>
        <begin position="880"/>
        <end position="903"/>
    </location>
</feature>
<gene>
    <name evidence="3" type="ORF">SNAT2548_LOCUS5962</name>
</gene>
<evidence type="ECO:0000313" key="4">
    <source>
        <dbReference type="Proteomes" id="UP000604046"/>
    </source>
</evidence>
<dbReference type="PANTHER" id="PTHR24104">
    <property type="entry name" value="E3 UBIQUITIN-PROTEIN LIGASE NHLRC1-RELATED"/>
    <property type="match status" value="1"/>
</dbReference>
<feature type="transmembrane region" description="Helical" evidence="1">
    <location>
        <begin position="909"/>
        <end position="933"/>
    </location>
</feature>
<proteinExistence type="predicted"/>
<evidence type="ECO:0000256" key="1">
    <source>
        <dbReference type="SAM" id="Phobius"/>
    </source>
</evidence>
<evidence type="ECO:0000256" key="2">
    <source>
        <dbReference type="SAM" id="SignalP"/>
    </source>
</evidence>
<dbReference type="InterPro" id="IPR011042">
    <property type="entry name" value="6-blade_b-propeller_TolB-like"/>
</dbReference>
<feature type="transmembrane region" description="Helical" evidence="1">
    <location>
        <begin position="1147"/>
        <end position="1167"/>
    </location>
</feature>
<dbReference type="InterPro" id="IPR050952">
    <property type="entry name" value="TRIM-NHL_E3_ligases"/>
</dbReference>
<dbReference type="OrthoDB" id="417929at2759"/>
<dbReference type="Proteomes" id="UP000604046">
    <property type="component" value="Unassembled WGS sequence"/>
</dbReference>
<feature type="chain" id="PRO_5032910427" description="NHL repeat-containing protein 2" evidence="2">
    <location>
        <begin position="18"/>
        <end position="1205"/>
    </location>
</feature>
<sequence>MRTFFVAKFLLLTGAAARPMLHIFLPPWNASDEVSRHQDNGEVWYPGPQMMSYGMDPATAVHSMLEGVDMVSVNASGHEQVALRLNFTNDEQTMKHRRTVMKQTVELGLAGERSENLISSRAFLQKLLSFRRAGYRPIRQQKKQTQLILPLNNRTEATPLAQYISKHYGRAVKPLLPPTLGWSSVGGSKAFAFSSDKLYMVVGARIVEVMLETVPPSGGCPAHAKYGNVNRSCREETTKAGADRVIFGGKVGTALDQLGVPENVPSIVFHQDKLYVVEGVGSGSAATLDERIGNNRILVLLPGQSKAEVFFGGNGRGSRLNQVNDPRDIAFFEGKAYISDSGNHRILEVTPGKSKAKLFFGGKGPGSRLDQLNNPGVIMFLKGKAYVVDYSNHRILEVTPGKSKAKLFFGGQGPDKLLYPRSMAFFEGKAYIGTSEGFMEITPDKSKARLAFKYHRAEDQISFYRGKAYVVLGHWPFHRHHAGLVQLTPGPWTAKFLLRKHRALQEQLNGAQRVRICESQVYVLGQKDIKRVMPRQSKAETFWEGSEPLADLAFYKNKSYAVQRQGGQVLEITPGESKSKIFFAATTPYSNFNGITFFEDKAYIVDATFHRILEVTPGKSKAKTFFGGKGMGSRLDQLYNPTSMTWFEGKAYVVDQWNRRVLEVTPGKSWAKLFFGGKGLGDGVRLDQLTTPVDIAFFKGVAYIVDGCNTWPRILRVTPGESFAEVFAQRYLDHPVSIAFHNGNAYVTSLTTVTVLSMAVLEEPSNRTVDLGGALARCQRGALFSRGDTDIFLAKCQVASAMVEVAASKPSITLEAPNYDVSMEITNRAAHLPVVGFTKLTLPWAEVHVPTRKFKFGLCLAALAAASFGAHGVGRRAGHLSFLLLAFCVFLAALHFELCFLPIPDSYLWSSLTLVGGLFLPWAMVPLLLFLSFDSLTKHAFTSDAPLAVSCALGTGWEYHLLTAFLMAASTSVWALCLGEDSTPPPAPLATIPNFCSLRKLMENHFPWLVEKVEHPNASARRLLQLLKWVQTSMGDQYLDLTTCLVFQACGYDYAWLSLVCILSALCLQNLGGALYILCCSRGHGLPASQTCVYALIALVMAPPLKQLNEKLTPAAMYVTMVRLISEDLPQLLIQLHFTIFVYQNPFVLFNVMLTLLFAAMDVKALCSYCQPKKFEPIPQVDKTSTQHHQIALMPLAKAEEASSA</sequence>
<evidence type="ECO:0000313" key="3">
    <source>
        <dbReference type="EMBL" id="CAE7200634.1"/>
    </source>
</evidence>
<dbReference type="PANTHER" id="PTHR24104:SF25">
    <property type="entry name" value="PROTEIN LIN-41"/>
    <property type="match status" value="1"/>
</dbReference>
<dbReference type="SUPFAM" id="SSF63829">
    <property type="entry name" value="Calcium-dependent phosphotriesterase"/>
    <property type="match status" value="1"/>
</dbReference>
<dbReference type="GO" id="GO:0008270">
    <property type="term" value="F:zinc ion binding"/>
    <property type="evidence" value="ECO:0007669"/>
    <property type="project" value="UniProtKB-KW"/>
</dbReference>
<keyword evidence="4" id="KW-1185">Reference proteome</keyword>
<feature type="transmembrane region" description="Helical" evidence="1">
    <location>
        <begin position="854"/>
        <end position="873"/>
    </location>
</feature>
<comment type="caution">
    <text evidence="3">The sequence shown here is derived from an EMBL/GenBank/DDBJ whole genome shotgun (WGS) entry which is preliminary data.</text>
</comment>
<protein>
    <recommendedName>
        <fullName evidence="5">NHL repeat-containing protein 2</fullName>
    </recommendedName>
</protein>
<keyword evidence="2" id="KW-0732">Signal</keyword>
<evidence type="ECO:0008006" key="5">
    <source>
        <dbReference type="Google" id="ProtNLM"/>
    </source>
</evidence>
<keyword evidence="1" id="KW-0472">Membrane</keyword>
<accession>A0A812J686</accession>
<dbReference type="EMBL" id="CAJNDS010000388">
    <property type="protein sequence ID" value="CAE7200634.1"/>
    <property type="molecule type" value="Genomic_DNA"/>
</dbReference>
<dbReference type="AlphaFoldDB" id="A0A812J686"/>
<organism evidence="3 4">
    <name type="scientific">Symbiodinium natans</name>
    <dbReference type="NCBI Taxonomy" id="878477"/>
    <lineage>
        <taxon>Eukaryota</taxon>
        <taxon>Sar</taxon>
        <taxon>Alveolata</taxon>
        <taxon>Dinophyceae</taxon>
        <taxon>Suessiales</taxon>
        <taxon>Symbiodiniaceae</taxon>
        <taxon>Symbiodinium</taxon>
    </lineage>
</organism>
<keyword evidence="1" id="KW-1133">Transmembrane helix</keyword>
<keyword evidence="1" id="KW-0812">Transmembrane</keyword>
<feature type="transmembrane region" description="Helical" evidence="1">
    <location>
        <begin position="1055"/>
        <end position="1078"/>
    </location>
</feature>
<feature type="signal peptide" evidence="2">
    <location>
        <begin position="1"/>
        <end position="17"/>
    </location>
</feature>
<reference evidence="3" key="1">
    <citation type="submission" date="2021-02" db="EMBL/GenBank/DDBJ databases">
        <authorList>
            <person name="Dougan E. K."/>
            <person name="Rhodes N."/>
            <person name="Thang M."/>
            <person name="Chan C."/>
        </authorList>
    </citation>
    <scope>NUCLEOTIDE SEQUENCE</scope>
</reference>
<name>A0A812J686_9DINO</name>